<name>A0AAE0S540_9BIVA</name>
<keyword evidence="3" id="KW-0472">Membrane</keyword>
<keyword evidence="3" id="KW-1133">Transmembrane helix</keyword>
<accession>A0AAE0S540</accession>
<feature type="transmembrane region" description="Helical" evidence="3">
    <location>
        <begin position="385"/>
        <end position="405"/>
    </location>
</feature>
<keyword evidence="1" id="KW-0175">Coiled coil</keyword>
<evidence type="ECO:0000256" key="3">
    <source>
        <dbReference type="SAM" id="Phobius"/>
    </source>
</evidence>
<reference evidence="4" key="3">
    <citation type="submission" date="2023-05" db="EMBL/GenBank/DDBJ databases">
        <authorList>
            <person name="Smith C.H."/>
        </authorList>
    </citation>
    <scope>NUCLEOTIDE SEQUENCE</scope>
    <source>
        <strain evidence="4">CHS0354</strain>
        <tissue evidence="4">Mantle</tissue>
    </source>
</reference>
<evidence type="ECO:0000256" key="1">
    <source>
        <dbReference type="SAM" id="Coils"/>
    </source>
</evidence>
<feature type="coiled-coil region" evidence="1">
    <location>
        <begin position="199"/>
        <end position="233"/>
    </location>
</feature>
<keyword evidence="3" id="KW-0812">Transmembrane</keyword>
<dbReference type="Proteomes" id="UP001195483">
    <property type="component" value="Unassembled WGS sequence"/>
</dbReference>
<feature type="compositionally biased region" description="Basic and acidic residues" evidence="2">
    <location>
        <begin position="1"/>
        <end position="12"/>
    </location>
</feature>
<evidence type="ECO:0000313" key="5">
    <source>
        <dbReference type="Proteomes" id="UP001195483"/>
    </source>
</evidence>
<reference evidence="4" key="1">
    <citation type="journal article" date="2021" name="Genome Biol. Evol.">
        <title>A High-Quality Reference Genome for a Parasitic Bivalve with Doubly Uniparental Inheritance (Bivalvia: Unionida).</title>
        <authorList>
            <person name="Smith C.H."/>
        </authorList>
    </citation>
    <scope>NUCLEOTIDE SEQUENCE</scope>
    <source>
        <strain evidence="4">CHS0354</strain>
    </source>
</reference>
<evidence type="ECO:0000313" key="4">
    <source>
        <dbReference type="EMBL" id="KAK3585115.1"/>
    </source>
</evidence>
<feature type="compositionally biased region" description="Polar residues" evidence="2">
    <location>
        <begin position="35"/>
        <end position="71"/>
    </location>
</feature>
<feature type="region of interest" description="Disordered" evidence="2">
    <location>
        <begin position="1"/>
        <end position="94"/>
    </location>
</feature>
<reference evidence="4" key="2">
    <citation type="journal article" date="2021" name="Genome Biol. Evol.">
        <title>Developing a high-quality reference genome for a parasitic bivalve with doubly uniparental inheritance (Bivalvia: Unionida).</title>
        <authorList>
            <person name="Smith C.H."/>
        </authorList>
    </citation>
    <scope>NUCLEOTIDE SEQUENCE</scope>
    <source>
        <strain evidence="4">CHS0354</strain>
        <tissue evidence="4">Mantle</tissue>
    </source>
</reference>
<feature type="coiled-coil region" evidence="1">
    <location>
        <begin position="263"/>
        <end position="311"/>
    </location>
</feature>
<gene>
    <name evidence="4" type="ORF">CHS0354_004307</name>
</gene>
<sequence>MANNEVEMKLQDEDSTETADPLTIMARSVHKASDQMDNLNAPSQPQDSQAKNDNGKQTQCQNNQSANTDVSTKSETHTNEQPLGELDQRGQQSSTNLNIPMVKKEHHSLYFKKEVVDEGAEHICRFTDREVQCREDQINEGQKIPKAPVKLRFDALHHFVAVIALAVALYTQFISIPSLKQGTSLTIDSCNVSQVQEWLKDFSKRLASLESSMQDITARIEGFEKNLEKLNAVAYKDDITNLVQKTDFEDRIRKSEHNFLEQVSVKVEEVKSLKEQFRKLEDEVGMKFEGISHIKNEQKELKTNMMTLEDKLGKQSQHVEEKNAEVVKEMSQHKEAVHGLNVSLKNLGSNMKYLTENITGISIETLVLEKRTEDIKENILDKGSLTIVIMINTVLLVMVIIYLVAKRDNNRYFNLNVDIEEQEVNGGVNNNPAAYSTAGRILSQVRAHPRLERKLCVISFYEETHPLHMRITQSVTQHLNIQSVEFMIPRHEDILNIPPVSLYFLFVDFNERNVILEDPTLGLGDLRLTTVQAVQKMGGRIVIFYVRDQNSKQLGSMKLYNGDLASVTRQRELSDLNRRSCFISAYDQLTDFQKTHLKRIVEDELNRR</sequence>
<evidence type="ECO:0000256" key="2">
    <source>
        <dbReference type="SAM" id="MobiDB-lite"/>
    </source>
</evidence>
<dbReference type="AlphaFoldDB" id="A0AAE0S540"/>
<comment type="caution">
    <text evidence="4">The sequence shown here is derived from an EMBL/GenBank/DDBJ whole genome shotgun (WGS) entry which is preliminary data.</text>
</comment>
<dbReference type="EMBL" id="JAEAOA010000324">
    <property type="protein sequence ID" value="KAK3585115.1"/>
    <property type="molecule type" value="Genomic_DNA"/>
</dbReference>
<proteinExistence type="predicted"/>
<protein>
    <submittedName>
        <fullName evidence="4">Uncharacterized protein</fullName>
    </submittedName>
</protein>
<organism evidence="4 5">
    <name type="scientific">Potamilus streckersoni</name>
    <dbReference type="NCBI Taxonomy" id="2493646"/>
    <lineage>
        <taxon>Eukaryota</taxon>
        <taxon>Metazoa</taxon>
        <taxon>Spiralia</taxon>
        <taxon>Lophotrochozoa</taxon>
        <taxon>Mollusca</taxon>
        <taxon>Bivalvia</taxon>
        <taxon>Autobranchia</taxon>
        <taxon>Heteroconchia</taxon>
        <taxon>Palaeoheterodonta</taxon>
        <taxon>Unionida</taxon>
        <taxon>Unionoidea</taxon>
        <taxon>Unionidae</taxon>
        <taxon>Ambleminae</taxon>
        <taxon>Lampsilini</taxon>
        <taxon>Potamilus</taxon>
    </lineage>
</organism>
<keyword evidence="5" id="KW-1185">Reference proteome</keyword>